<dbReference type="InterPro" id="IPR007627">
    <property type="entry name" value="RNA_pol_sigma70_r2"/>
</dbReference>
<dbReference type="PANTHER" id="PTHR43133:SF46">
    <property type="entry name" value="RNA POLYMERASE SIGMA-70 FACTOR ECF SUBFAMILY"/>
    <property type="match status" value="1"/>
</dbReference>
<dbReference type="EMBL" id="JACHIA010000007">
    <property type="protein sequence ID" value="MBB6071106.1"/>
    <property type="molecule type" value="Genomic_DNA"/>
</dbReference>
<keyword evidence="2" id="KW-0805">Transcription regulation</keyword>
<dbReference type="InterPro" id="IPR014284">
    <property type="entry name" value="RNA_pol_sigma-70_dom"/>
</dbReference>
<dbReference type="InterPro" id="IPR039425">
    <property type="entry name" value="RNA_pol_sigma-70-like"/>
</dbReference>
<dbReference type="Pfam" id="PF04542">
    <property type="entry name" value="Sigma70_r2"/>
    <property type="match status" value="1"/>
</dbReference>
<protein>
    <submittedName>
        <fullName evidence="7">RNA polymerase sigma-70 factor (ECF subfamily)</fullName>
    </submittedName>
</protein>
<dbReference type="RefSeq" id="WP_170033698.1">
    <property type="nucleotide sequence ID" value="NZ_JABDTL010000001.1"/>
</dbReference>
<dbReference type="Pfam" id="PF08281">
    <property type="entry name" value="Sigma70_r4_2"/>
    <property type="match status" value="1"/>
</dbReference>
<evidence type="ECO:0000259" key="5">
    <source>
        <dbReference type="Pfam" id="PF04542"/>
    </source>
</evidence>
<dbReference type="GO" id="GO:0006352">
    <property type="term" value="P:DNA-templated transcription initiation"/>
    <property type="evidence" value="ECO:0007669"/>
    <property type="project" value="InterPro"/>
</dbReference>
<dbReference type="CDD" id="cd06171">
    <property type="entry name" value="Sigma70_r4"/>
    <property type="match status" value="1"/>
</dbReference>
<feature type="domain" description="RNA polymerase sigma-70 region 2" evidence="5">
    <location>
        <begin position="33"/>
        <end position="98"/>
    </location>
</feature>
<accession>A0A841GZF1</accession>
<evidence type="ECO:0000256" key="3">
    <source>
        <dbReference type="ARBA" id="ARBA00023082"/>
    </source>
</evidence>
<organism evidence="7 8">
    <name type="scientific">Longimicrobium terrae</name>
    <dbReference type="NCBI Taxonomy" id="1639882"/>
    <lineage>
        <taxon>Bacteria</taxon>
        <taxon>Pseudomonadati</taxon>
        <taxon>Gemmatimonadota</taxon>
        <taxon>Longimicrobiia</taxon>
        <taxon>Longimicrobiales</taxon>
        <taxon>Longimicrobiaceae</taxon>
        <taxon>Longimicrobium</taxon>
    </lineage>
</organism>
<dbReference type="Proteomes" id="UP000582837">
    <property type="component" value="Unassembled WGS sequence"/>
</dbReference>
<dbReference type="SUPFAM" id="SSF88946">
    <property type="entry name" value="Sigma2 domain of RNA polymerase sigma factors"/>
    <property type="match status" value="1"/>
</dbReference>
<dbReference type="InterPro" id="IPR013249">
    <property type="entry name" value="RNA_pol_sigma70_r4_t2"/>
</dbReference>
<dbReference type="PANTHER" id="PTHR43133">
    <property type="entry name" value="RNA POLYMERASE ECF-TYPE SIGMA FACTO"/>
    <property type="match status" value="1"/>
</dbReference>
<dbReference type="SUPFAM" id="SSF88659">
    <property type="entry name" value="Sigma3 and sigma4 domains of RNA polymerase sigma factors"/>
    <property type="match status" value="1"/>
</dbReference>
<dbReference type="NCBIfam" id="TIGR02937">
    <property type="entry name" value="sigma70-ECF"/>
    <property type="match status" value="1"/>
</dbReference>
<reference evidence="7 8" key="1">
    <citation type="submission" date="2020-08" db="EMBL/GenBank/DDBJ databases">
        <title>Genomic Encyclopedia of Type Strains, Phase IV (KMG-IV): sequencing the most valuable type-strain genomes for metagenomic binning, comparative biology and taxonomic classification.</title>
        <authorList>
            <person name="Goeker M."/>
        </authorList>
    </citation>
    <scope>NUCLEOTIDE SEQUENCE [LARGE SCALE GENOMIC DNA]</scope>
    <source>
        <strain evidence="7 8">DSM 29007</strain>
    </source>
</reference>
<dbReference type="InterPro" id="IPR036388">
    <property type="entry name" value="WH-like_DNA-bd_sf"/>
</dbReference>
<dbReference type="Gene3D" id="1.10.10.10">
    <property type="entry name" value="Winged helix-like DNA-binding domain superfamily/Winged helix DNA-binding domain"/>
    <property type="match status" value="1"/>
</dbReference>
<feature type="domain" description="RNA polymerase sigma factor 70 region 4 type 2" evidence="6">
    <location>
        <begin position="127"/>
        <end position="179"/>
    </location>
</feature>
<comment type="caution">
    <text evidence="7">The sequence shown here is derived from an EMBL/GenBank/DDBJ whole genome shotgun (WGS) entry which is preliminary data.</text>
</comment>
<evidence type="ECO:0000256" key="2">
    <source>
        <dbReference type="ARBA" id="ARBA00023015"/>
    </source>
</evidence>
<keyword evidence="3" id="KW-0731">Sigma factor</keyword>
<dbReference type="InterPro" id="IPR013324">
    <property type="entry name" value="RNA_pol_sigma_r3/r4-like"/>
</dbReference>
<proteinExistence type="inferred from homology"/>
<dbReference type="AlphaFoldDB" id="A0A841GZF1"/>
<dbReference type="InterPro" id="IPR013325">
    <property type="entry name" value="RNA_pol_sigma_r2"/>
</dbReference>
<dbReference type="GO" id="GO:0016987">
    <property type="term" value="F:sigma factor activity"/>
    <property type="evidence" value="ECO:0007669"/>
    <property type="project" value="UniProtKB-KW"/>
</dbReference>
<comment type="similarity">
    <text evidence="1">Belongs to the sigma-70 factor family. ECF subfamily.</text>
</comment>
<evidence type="ECO:0000256" key="1">
    <source>
        <dbReference type="ARBA" id="ARBA00010641"/>
    </source>
</evidence>
<name>A0A841GZF1_9BACT</name>
<evidence type="ECO:0000313" key="8">
    <source>
        <dbReference type="Proteomes" id="UP000582837"/>
    </source>
</evidence>
<gene>
    <name evidence="7" type="ORF">HNQ61_002730</name>
</gene>
<evidence type="ECO:0000313" key="7">
    <source>
        <dbReference type="EMBL" id="MBB6071106.1"/>
    </source>
</evidence>
<dbReference type="GO" id="GO:0003677">
    <property type="term" value="F:DNA binding"/>
    <property type="evidence" value="ECO:0007669"/>
    <property type="project" value="InterPro"/>
</dbReference>
<evidence type="ECO:0000256" key="4">
    <source>
        <dbReference type="ARBA" id="ARBA00023163"/>
    </source>
</evidence>
<keyword evidence="8" id="KW-1185">Reference proteome</keyword>
<sequence>MLADNPPAADVPAVADLTVRRAQEGDAAAFEQLYRDNVGRVHALCLRLSGDSNRAEELTQDVFVRAWERLGSFQGKSAFSTWLHRLAVNVVLGERRSEGVRVHRIFGTDTPEAYESPTRAPDPGVAMDLERAIALLPPGARSVFVLHDVEGYKHEEIANMHGSAVGTCKAQLHRARRLLREALGR</sequence>
<dbReference type="Gene3D" id="1.10.1740.10">
    <property type="match status" value="1"/>
</dbReference>
<evidence type="ECO:0000259" key="6">
    <source>
        <dbReference type="Pfam" id="PF08281"/>
    </source>
</evidence>
<keyword evidence="4" id="KW-0804">Transcription</keyword>